<comment type="caution">
    <text evidence="2">The sequence shown here is derived from an EMBL/GenBank/DDBJ whole genome shotgun (WGS) entry which is preliminary data.</text>
</comment>
<feature type="compositionally biased region" description="Basic residues" evidence="1">
    <location>
        <begin position="337"/>
        <end position="350"/>
    </location>
</feature>
<feature type="compositionally biased region" description="Polar residues" evidence="1">
    <location>
        <begin position="295"/>
        <end position="311"/>
    </location>
</feature>
<dbReference type="AlphaFoldDB" id="A0A835EXA1"/>
<keyword evidence="3" id="KW-1185">Reference proteome</keyword>
<feature type="region of interest" description="Disordered" evidence="1">
    <location>
        <begin position="425"/>
        <end position="444"/>
    </location>
</feature>
<accession>A0A835EXA1</accession>
<feature type="region of interest" description="Disordered" evidence="1">
    <location>
        <begin position="283"/>
        <end position="366"/>
    </location>
</feature>
<gene>
    <name evidence="2" type="ORF">HU200_022768</name>
</gene>
<feature type="region of interest" description="Disordered" evidence="1">
    <location>
        <begin position="208"/>
        <end position="256"/>
    </location>
</feature>
<organism evidence="2 3">
    <name type="scientific">Digitaria exilis</name>
    <dbReference type="NCBI Taxonomy" id="1010633"/>
    <lineage>
        <taxon>Eukaryota</taxon>
        <taxon>Viridiplantae</taxon>
        <taxon>Streptophyta</taxon>
        <taxon>Embryophyta</taxon>
        <taxon>Tracheophyta</taxon>
        <taxon>Spermatophyta</taxon>
        <taxon>Magnoliopsida</taxon>
        <taxon>Liliopsida</taxon>
        <taxon>Poales</taxon>
        <taxon>Poaceae</taxon>
        <taxon>PACMAD clade</taxon>
        <taxon>Panicoideae</taxon>
        <taxon>Panicodae</taxon>
        <taxon>Paniceae</taxon>
        <taxon>Anthephorinae</taxon>
        <taxon>Digitaria</taxon>
    </lineage>
</organism>
<feature type="compositionally biased region" description="Polar residues" evidence="1">
    <location>
        <begin position="507"/>
        <end position="518"/>
    </location>
</feature>
<dbReference type="Proteomes" id="UP000636709">
    <property type="component" value="Unassembled WGS sequence"/>
</dbReference>
<protein>
    <submittedName>
        <fullName evidence="2">Uncharacterized protein</fullName>
    </submittedName>
</protein>
<evidence type="ECO:0000313" key="3">
    <source>
        <dbReference type="Proteomes" id="UP000636709"/>
    </source>
</evidence>
<reference evidence="2" key="1">
    <citation type="submission" date="2020-07" db="EMBL/GenBank/DDBJ databases">
        <title>Genome sequence and genetic diversity analysis of an under-domesticated orphan crop, white fonio (Digitaria exilis).</title>
        <authorList>
            <person name="Bennetzen J.L."/>
            <person name="Chen S."/>
            <person name="Ma X."/>
            <person name="Wang X."/>
            <person name="Yssel A.E.J."/>
            <person name="Chaluvadi S.R."/>
            <person name="Johnson M."/>
            <person name="Gangashetty P."/>
            <person name="Hamidou F."/>
            <person name="Sanogo M.D."/>
            <person name="Zwaenepoel A."/>
            <person name="Wallace J."/>
            <person name="Van De Peer Y."/>
            <person name="Van Deynze A."/>
        </authorList>
    </citation>
    <scope>NUCLEOTIDE SEQUENCE</scope>
    <source>
        <tissue evidence="2">Leaves</tissue>
    </source>
</reference>
<evidence type="ECO:0000313" key="2">
    <source>
        <dbReference type="EMBL" id="KAF8722128.1"/>
    </source>
</evidence>
<sequence>MDDASVQAPEHRPVSASPVADATGVPIIDLSPLIAATPPSYRGWTRRAMSGPSSWRWATIIVPLPAARRSPPLLRPDFANQTGSSGFFSLPQHDHLLASKEKRPLTKWSAAFIQRKDPCCSVDEDGVRAPREADHLTEHCLDVDSLVLCPCLLLLRPEVEEPTVGRCGGKAQPAAVCLHQDHAREVSRRLHHGQPVATQVPVGHKCIDRRRNQPIVTAPDRPAQDKRGRQTSHLKAVATSPPSQDNAGGDQRTMGSLTSYTNAGNDYTESRTGHYNGRIVPESPASRFPPPATAMSATKGNPSTEMRTTWTHAPPARGTPRAQGVRRWDERAVMAHGKARRRAGRRRHGSVRIEKPPAAGAEEEGERKECARVRVRVLRSTAEISAGVDDARCALGRFGGPATLSSPPAHLSRAEPCMRAELRPEPLSRDLSRAARTAEPSLNRAEPRPPCCFAFGPALIGGAINPWLRPQIAHRKIKGDAGQDFELSQPSPPHRRPRTMPVETRRTTGSPTSYTNAGNDYTESRTSYYNGRIVLVHCCWLMF</sequence>
<feature type="region of interest" description="Disordered" evidence="1">
    <location>
        <begin position="480"/>
        <end position="518"/>
    </location>
</feature>
<dbReference type="EMBL" id="JACEFO010001677">
    <property type="protein sequence ID" value="KAF8722128.1"/>
    <property type="molecule type" value="Genomic_DNA"/>
</dbReference>
<name>A0A835EXA1_9POAL</name>
<proteinExistence type="predicted"/>
<evidence type="ECO:0000256" key="1">
    <source>
        <dbReference type="SAM" id="MobiDB-lite"/>
    </source>
</evidence>